<keyword evidence="2" id="KW-1185">Reference proteome</keyword>
<organism evidence="1 2">
    <name type="scientific">Henosepilachna vigintioctopunctata</name>
    <dbReference type="NCBI Taxonomy" id="420089"/>
    <lineage>
        <taxon>Eukaryota</taxon>
        <taxon>Metazoa</taxon>
        <taxon>Ecdysozoa</taxon>
        <taxon>Arthropoda</taxon>
        <taxon>Hexapoda</taxon>
        <taxon>Insecta</taxon>
        <taxon>Pterygota</taxon>
        <taxon>Neoptera</taxon>
        <taxon>Endopterygota</taxon>
        <taxon>Coleoptera</taxon>
        <taxon>Polyphaga</taxon>
        <taxon>Cucujiformia</taxon>
        <taxon>Coccinelloidea</taxon>
        <taxon>Coccinellidae</taxon>
        <taxon>Epilachninae</taxon>
        <taxon>Epilachnini</taxon>
        <taxon>Henosepilachna</taxon>
    </lineage>
</organism>
<evidence type="ECO:0000313" key="2">
    <source>
        <dbReference type="Proteomes" id="UP001431783"/>
    </source>
</evidence>
<comment type="caution">
    <text evidence="1">The sequence shown here is derived from an EMBL/GenBank/DDBJ whole genome shotgun (WGS) entry which is preliminary data.</text>
</comment>
<evidence type="ECO:0000313" key="1">
    <source>
        <dbReference type="EMBL" id="KAK9878554.1"/>
    </source>
</evidence>
<dbReference type="EMBL" id="JARQZJ010000050">
    <property type="protein sequence ID" value="KAK9878554.1"/>
    <property type="molecule type" value="Genomic_DNA"/>
</dbReference>
<accession>A0AAW1U6D2</accession>
<dbReference type="AlphaFoldDB" id="A0AAW1U6D2"/>
<gene>
    <name evidence="1" type="ORF">WA026_022626</name>
</gene>
<proteinExistence type="predicted"/>
<dbReference type="Proteomes" id="UP001431783">
    <property type="component" value="Unassembled WGS sequence"/>
</dbReference>
<reference evidence="1 2" key="1">
    <citation type="submission" date="2023-03" db="EMBL/GenBank/DDBJ databases">
        <title>Genome insight into feeding habits of ladybird beetles.</title>
        <authorList>
            <person name="Li H.-S."/>
            <person name="Huang Y.-H."/>
            <person name="Pang H."/>
        </authorList>
    </citation>
    <scope>NUCLEOTIDE SEQUENCE [LARGE SCALE GENOMIC DNA]</scope>
    <source>
        <strain evidence="1">SYSU_2023b</strain>
        <tissue evidence="1">Whole body</tissue>
    </source>
</reference>
<protein>
    <submittedName>
        <fullName evidence="1">Uncharacterized protein</fullName>
    </submittedName>
</protein>
<name>A0AAW1U6D2_9CUCU</name>
<sequence>MSLDSKFHHGQHRKNITRKVKFMKHLEEKKTFNGCHLVRYGIFFYSALYREIRLCPRREVSLDSNFRHKQHRENITRSVKFMKHPKEKKSFNGCHLVRYGIFFYSALYREIRLGPRTEVSLDSKFHHGHHRKNTTRRVIFIEHFKKKKSFNGCLLVR</sequence>